<evidence type="ECO:0000256" key="1">
    <source>
        <dbReference type="SAM" id="Phobius"/>
    </source>
</evidence>
<dbReference type="Gene3D" id="1.20.1250.20">
    <property type="entry name" value="MFS general substrate transporter like domains"/>
    <property type="match status" value="1"/>
</dbReference>
<dbReference type="CDD" id="cd06174">
    <property type="entry name" value="MFS"/>
    <property type="match status" value="1"/>
</dbReference>
<name>A0A7G7YMG5_9CORY</name>
<keyword evidence="1" id="KW-1133">Transmembrane helix</keyword>
<proteinExistence type="predicted"/>
<dbReference type="AlphaFoldDB" id="A0A7G7YMG5"/>
<organism evidence="2 3">
    <name type="scientific">Corynebacterium anserum</name>
    <dbReference type="NCBI Taxonomy" id="2684406"/>
    <lineage>
        <taxon>Bacteria</taxon>
        <taxon>Bacillati</taxon>
        <taxon>Actinomycetota</taxon>
        <taxon>Actinomycetes</taxon>
        <taxon>Mycobacteriales</taxon>
        <taxon>Corynebacteriaceae</taxon>
        <taxon>Corynebacterium</taxon>
    </lineage>
</organism>
<dbReference type="PANTHER" id="PTHR23530:SF1">
    <property type="entry name" value="PERMEASE, MAJOR FACILITATOR SUPERFAMILY-RELATED"/>
    <property type="match status" value="1"/>
</dbReference>
<keyword evidence="1" id="KW-0472">Membrane</keyword>
<feature type="transmembrane region" description="Helical" evidence="1">
    <location>
        <begin position="267"/>
        <end position="285"/>
    </location>
</feature>
<dbReference type="Pfam" id="PF07690">
    <property type="entry name" value="MFS_1"/>
    <property type="match status" value="1"/>
</dbReference>
<accession>A0A7G7YMG5</accession>
<dbReference type="SUPFAM" id="SSF103473">
    <property type="entry name" value="MFS general substrate transporter"/>
    <property type="match status" value="1"/>
</dbReference>
<evidence type="ECO:0000313" key="2">
    <source>
        <dbReference type="EMBL" id="QNH95685.1"/>
    </source>
</evidence>
<dbReference type="Proteomes" id="UP000515275">
    <property type="component" value="Chromosome"/>
</dbReference>
<keyword evidence="3" id="KW-1185">Reference proteome</keyword>
<feature type="transmembrane region" description="Helical" evidence="1">
    <location>
        <begin position="380"/>
        <end position="401"/>
    </location>
</feature>
<feature type="transmembrane region" description="Helical" evidence="1">
    <location>
        <begin position="85"/>
        <end position="109"/>
    </location>
</feature>
<gene>
    <name evidence="2" type="ORF">GP473_02425</name>
</gene>
<sequence length="407" mass="45193">MMVREKSIFSDVAFPYFAAKFLSTFALSIPHAILTPILLSKGLSLSEILKLQVAFSICVLLFEIPSGAIADIIDRRIVYVASRAILAIFFIAVMLGSGFYFLLSIWSIYGIANALESGTLDAALVNNAKNQKRNHPTSEGRVSWLVRRESQFNFSGMLFGSVTGAISYPYIGYNIYLFSFCATVLAIVSVVLFFHIPEQKPQFNSDFKFSLGKLKHHVDDTTVEMRQSPLLKRFLLLTVLIESFMQLHMQLWQAIALENSIGENRLFLLYATFIAISAFSSTFRAEKIIGSTTGAATVLLAVTVCIFSLHKYTGHLYVISYAIIVFFLIIFLNYCTIGVRRNSSIERIGSVTSLVSVCSRIGSITTLIISSQIIEHISATQVFCYGSALITVILTAFGLFIRLSRSS</sequence>
<dbReference type="InterPro" id="IPR011701">
    <property type="entry name" value="MFS"/>
</dbReference>
<feature type="transmembrane region" description="Helical" evidence="1">
    <location>
        <begin position="12"/>
        <end position="33"/>
    </location>
</feature>
<dbReference type="InterPro" id="IPR036259">
    <property type="entry name" value="MFS_trans_sf"/>
</dbReference>
<reference evidence="2 3" key="1">
    <citation type="submission" date="2019-12" db="EMBL/GenBank/DDBJ databases">
        <title>Corynebacterium sp. nov., isolated from feces of the Anser Albifrons in China.</title>
        <authorList>
            <person name="Liu Q."/>
        </authorList>
    </citation>
    <scope>NUCLEOTIDE SEQUENCE [LARGE SCALE GENOMIC DNA]</scope>
    <source>
        <strain evidence="2 3">23H37-10</strain>
    </source>
</reference>
<feature type="transmembrane region" description="Helical" evidence="1">
    <location>
        <begin position="351"/>
        <end position="374"/>
    </location>
</feature>
<dbReference type="InterPro" id="IPR053160">
    <property type="entry name" value="MFS_DHA3_Transporter"/>
</dbReference>
<keyword evidence="1" id="KW-0812">Transmembrane</keyword>
<dbReference type="PANTHER" id="PTHR23530">
    <property type="entry name" value="TRANSPORT PROTEIN-RELATED"/>
    <property type="match status" value="1"/>
</dbReference>
<dbReference type="GO" id="GO:0022857">
    <property type="term" value="F:transmembrane transporter activity"/>
    <property type="evidence" value="ECO:0007669"/>
    <property type="project" value="InterPro"/>
</dbReference>
<feature type="transmembrane region" description="Helical" evidence="1">
    <location>
        <begin position="234"/>
        <end position="255"/>
    </location>
</feature>
<feature type="transmembrane region" description="Helical" evidence="1">
    <location>
        <begin position="316"/>
        <end position="339"/>
    </location>
</feature>
<feature type="transmembrane region" description="Helical" evidence="1">
    <location>
        <begin position="53"/>
        <end position="73"/>
    </location>
</feature>
<dbReference type="EMBL" id="CP046883">
    <property type="protein sequence ID" value="QNH95685.1"/>
    <property type="molecule type" value="Genomic_DNA"/>
</dbReference>
<feature type="transmembrane region" description="Helical" evidence="1">
    <location>
        <begin position="292"/>
        <end position="310"/>
    </location>
</feature>
<feature type="transmembrane region" description="Helical" evidence="1">
    <location>
        <begin position="175"/>
        <end position="196"/>
    </location>
</feature>
<evidence type="ECO:0000313" key="3">
    <source>
        <dbReference type="Proteomes" id="UP000515275"/>
    </source>
</evidence>
<protein>
    <submittedName>
        <fullName evidence="2">MFS transporter</fullName>
    </submittedName>
</protein>
<dbReference type="KEGG" id="cans:GP473_02425"/>